<dbReference type="GO" id="GO:0005739">
    <property type="term" value="C:mitochondrion"/>
    <property type="evidence" value="ECO:0007669"/>
    <property type="project" value="UniProtKB-SubCell"/>
</dbReference>
<protein>
    <recommendedName>
        <fullName evidence="3">Altered inheritance of mitochondria protein 9, mitochondrial</fullName>
    </recommendedName>
    <alternativeName>
        <fullName evidence="6">Found in mitochondrial proteome protein 29</fullName>
    </alternativeName>
</protein>
<dbReference type="PANTHER" id="PTHR36091:SF1">
    <property type="entry name" value="ALTERED INHERITANCE OF MITOCHONDRIA PROTEIN 9, MITOCHONDRIAL"/>
    <property type="match status" value="1"/>
</dbReference>
<dbReference type="InterPro" id="IPR051035">
    <property type="entry name" value="Mito_inheritance_9"/>
</dbReference>
<proteinExistence type="inferred from homology"/>
<evidence type="ECO:0000256" key="2">
    <source>
        <dbReference type="ARBA" id="ARBA00005543"/>
    </source>
</evidence>
<comment type="similarity">
    <text evidence="2">Belongs to the AIM9 family.</text>
</comment>
<dbReference type="Proteomes" id="UP001154252">
    <property type="component" value="Unassembled WGS sequence"/>
</dbReference>
<name>A0A9W4KIT2_9EURO</name>
<comment type="caution">
    <text evidence="7">The sequence shown here is derived from an EMBL/GenBank/DDBJ whole genome shotgun (WGS) entry which is preliminary data.</text>
</comment>
<keyword evidence="5" id="KW-0496">Mitochondrion</keyword>
<evidence type="ECO:0000256" key="4">
    <source>
        <dbReference type="ARBA" id="ARBA00022946"/>
    </source>
</evidence>
<evidence type="ECO:0000256" key="5">
    <source>
        <dbReference type="ARBA" id="ARBA00023128"/>
    </source>
</evidence>
<evidence type="ECO:0000256" key="3">
    <source>
        <dbReference type="ARBA" id="ARBA00016197"/>
    </source>
</evidence>
<sequence length="118" mass="13386">MDTGKRVVARIPTRIAPPPRLTTNSEVATIEYLRWKICLPVPKILAWSDDPANPTRSEYIIQDHFDGVQLHEHWSQMDTSQHMLCTKALSLKLHEMAGLDFPAYGISTLPMHPLKARA</sequence>
<dbReference type="AlphaFoldDB" id="A0A9W4KIT2"/>
<reference evidence="7" key="1">
    <citation type="submission" date="2021-07" db="EMBL/GenBank/DDBJ databases">
        <authorList>
            <person name="Branca A.L. A."/>
        </authorList>
    </citation>
    <scope>NUCLEOTIDE SEQUENCE</scope>
</reference>
<organism evidence="7 8">
    <name type="scientific">Penicillium egyptiacum</name>
    <dbReference type="NCBI Taxonomy" id="1303716"/>
    <lineage>
        <taxon>Eukaryota</taxon>
        <taxon>Fungi</taxon>
        <taxon>Dikarya</taxon>
        <taxon>Ascomycota</taxon>
        <taxon>Pezizomycotina</taxon>
        <taxon>Eurotiomycetes</taxon>
        <taxon>Eurotiomycetidae</taxon>
        <taxon>Eurotiales</taxon>
        <taxon>Aspergillaceae</taxon>
        <taxon>Penicillium</taxon>
    </lineage>
</organism>
<dbReference type="InterPro" id="IPR011009">
    <property type="entry name" value="Kinase-like_dom_sf"/>
</dbReference>
<dbReference type="PANTHER" id="PTHR36091">
    <property type="entry name" value="ALTERED INHERITANCE OF MITOCHONDRIA PROTEIN 9, MITOCHONDRIAL"/>
    <property type="match status" value="1"/>
</dbReference>
<evidence type="ECO:0000313" key="7">
    <source>
        <dbReference type="EMBL" id="CAG8908077.1"/>
    </source>
</evidence>
<comment type="subcellular location">
    <subcellularLocation>
        <location evidence="1">Mitochondrion</location>
    </subcellularLocation>
</comment>
<dbReference type="OrthoDB" id="2831558at2759"/>
<dbReference type="SUPFAM" id="SSF56112">
    <property type="entry name" value="Protein kinase-like (PK-like)"/>
    <property type="match status" value="1"/>
</dbReference>
<accession>A0A9W4KIT2</accession>
<dbReference type="EMBL" id="CAJVRC010000892">
    <property type="protein sequence ID" value="CAG8908077.1"/>
    <property type="molecule type" value="Genomic_DNA"/>
</dbReference>
<evidence type="ECO:0000256" key="6">
    <source>
        <dbReference type="ARBA" id="ARBA00031849"/>
    </source>
</evidence>
<keyword evidence="4" id="KW-0809">Transit peptide</keyword>
<evidence type="ECO:0000256" key="1">
    <source>
        <dbReference type="ARBA" id="ARBA00004173"/>
    </source>
</evidence>
<keyword evidence="8" id="KW-1185">Reference proteome</keyword>
<gene>
    <name evidence="7" type="ORF">PEGY_LOCUS9008</name>
</gene>
<evidence type="ECO:0000313" key="8">
    <source>
        <dbReference type="Proteomes" id="UP001154252"/>
    </source>
</evidence>